<feature type="transmembrane region" description="Helical" evidence="2">
    <location>
        <begin position="121"/>
        <end position="138"/>
    </location>
</feature>
<dbReference type="PANTHER" id="PTHR37544:SF1">
    <property type="entry name" value="PHOSPHORIBOSYLAMINOIMIDAZOLE-SUCCINOCARBOXAMIDE SYNTHASE"/>
    <property type="match status" value="1"/>
</dbReference>
<organism evidence="3 4">
    <name type="scientific">Fonsecaea erecta</name>
    <dbReference type="NCBI Taxonomy" id="1367422"/>
    <lineage>
        <taxon>Eukaryota</taxon>
        <taxon>Fungi</taxon>
        <taxon>Dikarya</taxon>
        <taxon>Ascomycota</taxon>
        <taxon>Pezizomycotina</taxon>
        <taxon>Eurotiomycetes</taxon>
        <taxon>Chaetothyriomycetidae</taxon>
        <taxon>Chaetothyriales</taxon>
        <taxon>Herpotrichiellaceae</taxon>
        <taxon>Fonsecaea</taxon>
    </lineage>
</organism>
<feature type="transmembrane region" description="Helical" evidence="2">
    <location>
        <begin position="736"/>
        <end position="760"/>
    </location>
</feature>
<feature type="transmembrane region" description="Helical" evidence="2">
    <location>
        <begin position="565"/>
        <end position="587"/>
    </location>
</feature>
<gene>
    <name evidence="3" type="ORF">AYL99_04139</name>
</gene>
<dbReference type="RefSeq" id="XP_018695303.1">
    <property type="nucleotide sequence ID" value="XM_018835653.1"/>
</dbReference>
<feature type="transmembrane region" description="Helical" evidence="2">
    <location>
        <begin position="187"/>
        <end position="212"/>
    </location>
</feature>
<keyword evidence="2" id="KW-0812">Transmembrane</keyword>
<dbReference type="PANTHER" id="PTHR37544">
    <property type="entry name" value="SPRAY-RELATED"/>
    <property type="match status" value="1"/>
</dbReference>
<sequence length="1294" mass="140350">MEKERSKVVQSESVARVRDWIRLCFPSGLNAILRSKAEKTGKGSHQKGHESAATVDKSNARFTSERGKGPSPVSISTFGWLSTVSLSMITGLFMTLGFALLLVWHYNIVGNGYALVTDNHYSWTYGPTAILVFVVALWRQVDFNFKSAAPWLVLQHGHANGKDTLLLDYISPLQPTSFWRALRNRQFGVLSTITGFVLLKVITLASTGLFVADLTQLSSQSIGLIRNVNFNGSLWNITQPLGSEDASVVYEAYGVLARGVATHGFGTTNDLAYETFKIPPDLQQKSGRLVAQMNAFIPDFNCVDATVSINPSPYGTDGEQSGQTISILSPGCQLMGGAQPVFVLDANTELCPQTQFRGNMERVNCSRMGSSVDLRNYQLLTLAEISYQQVLNNSATNTTTAVDSSDIDVVSWTIAINQTKSLLCRPAYSMGKVNVTYDFSEDPPLITVGAPTVTNGHLAGFQDDDLASRFTSSLVAGANMFGDITPESDLEQDFPNTMFSLMASAAGGDGQYQSLMDGNAMKDAAEQTYRQMAVQFASKYLLEPDGSEFNGDLTSVENRLKVNPLSLWIMLGGFAVMAVLASAVFFLRPRKPLPPYSHTAYGMALVLDQNPNFQSLIETLLDLKETEIALKLAEYKFSAFATEDSIGASTTVVECFPNGNSPRSLDLDATEALPDPNQMQWWNPLPTRRFIVVVVVLLLITTIAALEALQRLSDSNRGVLTLPAIDTTTTTVYTRLLPALVILILATSVNAIDFNVMVLAPFSAMKSGRALAEASMELSLVDQLPPLALWKAIKHRHFATVCSSTAAIIGSILTIVVSGLYTPRAIPGTTAIALKASDAFNTSWPESATNDSTAALIVSLTESLNSSYPAFTYNELALPTFAMPEIPSNMTASTLEVTYPAVRASLNCSTLSSESFNFSADYDPRIETSSANVNVIVPLPPNCLLGGPGGNLSYINVAYRAGLQANASYFGKVLDLHVGPYDAIQGSAFGETDPGSQPDNPPGCPSLAFIYGYADITTMDRSDVTVLMCYQEMQRVRTSVTFDLPALSISTTQPPVPDEASVELLPAGVHGETAFSYRIEQHMDQSLSLFNQTQYSSANLAESPVDGFFQAVLFGKTPLPESMLVGQENRATVFQGINAFYRRYMAQAISSNMRVPSPASAATNEAQTYAGFVSNASLSVRLVQHNGAKLALQALLGLMAILTALACMLTKLDKVVPYNPCTIFGVAALLAGSRLCRDRRLETLKQDEDTTCYRLGWWDDAPDELTERAVFGVAQGSTRERRYGIDFVEPEQRV</sequence>
<dbReference type="STRING" id="1367422.A0A178ZRE3"/>
<keyword evidence="2" id="KW-1133">Transmembrane helix</keyword>
<evidence type="ECO:0000313" key="3">
    <source>
        <dbReference type="EMBL" id="OAP61936.1"/>
    </source>
</evidence>
<feature type="transmembrane region" description="Helical" evidence="2">
    <location>
        <begin position="78"/>
        <end position="101"/>
    </location>
</feature>
<name>A0A178ZRE3_9EURO</name>
<evidence type="ECO:0000256" key="1">
    <source>
        <dbReference type="SAM" id="MobiDB-lite"/>
    </source>
</evidence>
<accession>A0A178ZRE3</accession>
<keyword evidence="2" id="KW-0472">Membrane</keyword>
<evidence type="ECO:0000313" key="4">
    <source>
        <dbReference type="Proteomes" id="UP000078343"/>
    </source>
</evidence>
<dbReference type="OrthoDB" id="5332281at2759"/>
<dbReference type="InterPro" id="IPR021840">
    <property type="entry name" value="DUF3433"/>
</dbReference>
<protein>
    <submittedName>
        <fullName evidence="3">Uncharacterized protein</fullName>
    </submittedName>
</protein>
<dbReference type="Pfam" id="PF11915">
    <property type="entry name" value="DUF3433"/>
    <property type="match status" value="2"/>
</dbReference>
<feature type="transmembrane region" description="Helical" evidence="2">
    <location>
        <begin position="690"/>
        <end position="709"/>
    </location>
</feature>
<feature type="region of interest" description="Disordered" evidence="1">
    <location>
        <begin position="38"/>
        <end position="71"/>
    </location>
</feature>
<feature type="transmembrane region" description="Helical" evidence="2">
    <location>
        <begin position="798"/>
        <end position="821"/>
    </location>
</feature>
<evidence type="ECO:0000256" key="2">
    <source>
        <dbReference type="SAM" id="Phobius"/>
    </source>
</evidence>
<dbReference type="GeneID" id="30008308"/>
<reference evidence="3 4" key="1">
    <citation type="submission" date="2016-04" db="EMBL/GenBank/DDBJ databases">
        <title>Draft genome of Fonsecaea erecta CBS 125763.</title>
        <authorList>
            <person name="Weiss V.A."/>
            <person name="Vicente V.A."/>
            <person name="Raittz R.T."/>
            <person name="Moreno L.F."/>
            <person name="De Souza E.M."/>
            <person name="Pedrosa F.O."/>
            <person name="Steffens M.B."/>
            <person name="Faoro H."/>
            <person name="Tadra-Sfeir M.Z."/>
            <person name="Najafzadeh M.J."/>
            <person name="Felipe M.S."/>
            <person name="Teixeira M."/>
            <person name="Sun J."/>
            <person name="Xi L."/>
            <person name="Gomes R."/>
            <person name="De Azevedo C.M."/>
            <person name="Salgado C.G."/>
            <person name="Da Silva M.B."/>
            <person name="Nascimento M.F."/>
            <person name="Queiroz-Telles F."/>
            <person name="Attili D.S."/>
            <person name="Gorbushina A."/>
        </authorList>
    </citation>
    <scope>NUCLEOTIDE SEQUENCE [LARGE SCALE GENOMIC DNA]</scope>
    <source>
        <strain evidence="3 4">CBS 125763</strain>
    </source>
</reference>
<dbReference type="EMBL" id="LVYI01000003">
    <property type="protein sequence ID" value="OAP61936.1"/>
    <property type="molecule type" value="Genomic_DNA"/>
</dbReference>
<keyword evidence="4" id="KW-1185">Reference proteome</keyword>
<proteinExistence type="predicted"/>
<dbReference type="Proteomes" id="UP000078343">
    <property type="component" value="Unassembled WGS sequence"/>
</dbReference>
<comment type="caution">
    <text evidence="3">The sequence shown here is derived from an EMBL/GenBank/DDBJ whole genome shotgun (WGS) entry which is preliminary data.</text>
</comment>